<reference evidence="3" key="1">
    <citation type="submission" date="2021-06" db="EMBL/GenBank/DDBJ databases">
        <authorList>
            <person name="Hodson N. C."/>
            <person name="Mongue J. A."/>
            <person name="Jaron S. K."/>
        </authorList>
    </citation>
    <scope>NUCLEOTIDE SEQUENCE</scope>
</reference>
<name>A0A8J2KA86_9HEXA</name>
<feature type="transmembrane region" description="Helical" evidence="1">
    <location>
        <begin position="213"/>
        <end position="237"/>
    </location>
</feature>
<evidence type="ECO:0000313" key="3">
    <source>
        <dbReference type="EMBL" id="CAG7723265.1"/>
    </source>
</evidence>
<proteinExistence type="predicted"/>
<keyword evidence="1" id="KW-0472">Membrane</keyword>
<sequence length="276" mass="31094">MSQLLSVKHFALIKILTILRCLVGCTYSEAAGNGFEEDQGVQEMLSWFHEDSSEYDNHTISEEVGEHSIFSQASSALVNFAEEKLSHLKNRTLARRFNSYVQNLTQQYNIPGHEAVKIVGNTLDTFHDVAFSNENTTFVDGFSNIVREVQATYEELGGMEYVQRIASDLGEKAKEFVGLDGDEDPSTEISNHRAVTVEVLELSYREEREGGSIWIILIGIASVGAFITISVFFYVIYPQNKIPEQSQIELEEVVVEKDLQFRELTTSLHQEGLKVV</sequence>
<evidence type="ECO:0000313" key="4">
    <source>
        <dbReference type="Proteomes" id="UP000708208"/>
    </source>
</evidence>
<protein>
    <submittedName>
        <fullName evidence="3">Uncharacterized protein</fullName>
    </submittedName>
</protein>
<keyword evidence="2" id="KW-0732">Signal</keyword>
<feature type="chain" id="PRO_5035196954" evidence="2">
    <location>
        <begin position="31"/>
        <end position="276"/>
    </location>
</feature>
<feature type="signal peptide" evidence="2">
    <location>
        <begin position="1"/>
        <end position="30"/>
    </location>
</feature>
<accession>A0A8J2KA86</accession>
<dbReference type="Proteomes" id="UP000708208">
    <property type="component" value="Unassembled WGS sequence"/>
</dbReference>
<organism evidence="3 4">
    <name type="scientific">Allacma fusca</name>
    <dbReference type="NCBI Taxonomy" id="39272"/>
    <lineage>
        <taxon>Eukaryota</taxon>
        <taxon>Metazoa</taxon>
        <taxon>Ecdysozoa</taxon>
        <taxon>Arthropoda</taxon>
        <taxon>Hexapoda</taxon>
        <taxon>Collembola</taxon>
        <taxon>Symphypleona</taxon>
        <taxon>Sminthuridae</taxon>
        <taxon>Allacma</taxon>
    </lineage>
</organism>
<dbReference type="EMBL" id="CAJVCH010097224">
    <property type="protein sequence ID" value="CAG7723265.1"/>
    <property type="molecule type" value="Genomic_DNA"/>
</dbReference>
<dbReference type="AlphaFoldDB" id="A0A8J2KA86"/>
<gene>
    <name evidence="3" type="ORF">AFUS01_LOCUS12362</name>
</gene>
<keyword evidence="1" id="KW-1133">Transmembrane helix</keyword>
<keyword evidence="1" id="KW-0812">Transmembrane</keyword>
<evidence type="ECO:0000256" key="1">
    <source>
        <dbReference type="SAM" id="Phobius"/>
    </source>
</evidence>
<keyword evidence="4" id="KW-1185">Reference proteome</keyword>
<evidence type="ECO:0000256" key="2">
    <source>
        <dbReference type="SAM" id="SignalP"/>
    </source>
</evidence>
<comment type="caution">
    <text evidence="3">The sequence shown here is derived from an EMBL/GenBank/DDBJ whole genome shotgun (WGS) entry which is preliminary data.</text>
</comment>